<feature type="region of interest" description="Disordered" evidence="1">
    <location>
        <begin position="1"/>
        <end position="31"/>
    </location>
</feature>
<dbReference type="PANTHER" id="PTHR31286">
    <property type="entry name" value="GLYCINE-RICH CELL WALL STRUCTURAL PROTEIN 1.8-LIKE"/>
    <property type="match status" value="1"/>
</dbReference>
<dbReference type="EMBL" id="JBBPBN010000017">
    <property type="protein sequence ID" value="KAK9019628.1"/>
    <property type="molecule type" value="Genomic_DNA"/>
</dbReference>
<gene>
    <name evidence="2" type="ORF">V6N11_054143</name>
</gene>
<feature type="region of interest" description="Disordered" evidence="1">
    <location>
        <begin position="204"/>
        <end position="247"/>
    </location>
</feature>
<evidence type="ECO:0000313" key="3">
    <source>
        <dbReference type="Proteomes" id="UP001396334"/>
    </source>
</evidence>
<dbReference type="InterPro" id="IPR040256">
    <property type="entry name" value="At4g02000-like"/>
</dbReference>
<feature type="compositionally biased region" description="Polar residues" evidence="1">
    <location>
        <begin position="207"/>
        <end position="223"/>
    </location>
</feature>
<evidence type="ECO:0008006" key="4">
    <source>
        <dbReference type="Google" id="ProtNLM"/>
    </source>
</evidence>
<proteinExistence type="predicted"/>
<sequence>MARSFPALPLPSDDDNRDPKKPRRQDEEPPDTDFLHVLTDVPWLVFGHYLTVEPWIVDFSSAKPHPNKVVAWIHLPGLSITLYKRSLISEIGECIGRVIKLYYQIEGGRRCRFARMAVSVDLSKPLVSKVVVINGRVQLIEYEFLSTICYELHANNIIPLPPFDPYGPWMVVDRRHLRPPKNPIASTERPLENLHAGSRFDPLLADQNENIGPVQNQSATPSVSPAPPIDPTPDYNEPLPKARMLST</sequence>
<organism evidence="2 3">
    <name type="scientific">Hibiscus sabdariffa</name>
    <name type="common">roselle</name>
    <dbReference type="NCBI Taxonomy" id="183260"/>
    <lineage>
        <taxon>Eukaryota</taxon>
        <taxon>Viridiplantae</taxon>
        <taxon>Streptophyta</taxon>
        <taxon>Embryophyta</taxon>
        <taxon>Tracheophyta</taxon>
        <taxon>Spermatophyta</taxon>
        <taxon>Magnoliopsida</taxon>
        <taxon>eudicotyledons</taxon>
        <taxon>Gunneridae</taxon>
        <taxon>Pentapetalae</taxon>
        <taxon>rosids</taxon>
        <taxon>malvids</taxon>
        <taxon>Malvales</taxon>
        <taxon>Malvaceae</taxon>
        <taxon>Malvoideae</taxon>
        <taxon>Hibiscus</taxon>
    </lineage>
</organism>
<evidence type="ECO:0000313" key="2">
    <source>
        <dbReference type="EMBL" id="KAK9019628.1"/>
    </source>
</evidence>
<accession>A0ABR2S3L5</accession>
<dbReference type="PANTHER" id="PTHR31286:SF173">
    <property type="entry name" value="DUF4283 DOMAIN-CONTAINING PROTEIN"/>
    <property type="match status" value="1"/>
</dbReference>
<protein>
    <recommendedName>
        <fullName evidence="4">DUF4283 domain-containing protein</fullName>
    </recommendedName>
</protein>
<comment type="caution">
    <text evidence="2">The sequence shown here is derived from an EMBL/GenBank/DDBJ whole genome shotgun (WGS) entry which is preliminary data.</text>
</comment>
<dbReference type="Proteomes" id="UP001396334">
    <property type="component" value="Unassembled WGS sequence"/>
</dbReference>
<name>A0ABR2S3L5_9ROSI</name>
<evidence type="ECO:0000256" key="1">
    <source>
        <dbReference type="SAM" id="MobiDB-lite"/>
    </source>
</evidence>
<keyword evidence="3" id="KW-1185">Reference proteome</keyword>
<reference evidence="2 3" key="1">
    <citation type="journal article" date="2024" name="G3 (Bethesda)">
        <title>Genome assembly of Hibiscus sabdariffa L. provides insights into metabolisms of medicinal natural products.</title>
        <authorList>
            <person name="Kim T."/>
        </authorList>
    </citation>
    <scope>NUCLEOTIDE SEQUENCE [LARGE SCALE GENOMIC DNA]</scope>
    <source>
        <strain evidence="2">TK-2024</strain>
        <tissue evidence="2">Old leaves</tissue>
    </source>
</reference>